<dbReference type="EMBL" id="MN739421">
    <property type="protein sequence ID" value="QHT03960.1"/>
    <property type="molecule type" value="Genomic_DNA"/>
</dbReference>
<sequence length="197" mass="22308">MSRIDDTIDLIGKLVLRTVVSIYHAVEVCIHGRNPVHESMTWSLYDKSGYSTSRDSFHELDVGGGESSFVAHQVRRTVGFQQTYKIAIHWVNGVWRAPYVLHELFDAPPPPWLYIGYGEDTDHLIDCTEELNCLVVYDNHVTNEVLHSIVPASDGLMWYYINPKTFETLEFPANGIVIDDPPSSDDQPEPESATKDD</sequence>
<protein>
    <submittedName>
        <fullName evidence="2">Uncharacterized protein</fullName>
    </submittedName>
</protein>
<accession>A0A6C0CJA3</accession>
<name>A0A6C0CJA3_9ZZZZ</name>
<proteinExistence type="predicted"/>
<evidence type="ECO:0000313" key="2">
    <source>
        <dbReference type="EMBL" id="QHT03960.1"/>
    </source>
</evidence>
<dbReference type="AlphaFoldDB" id="A0A6C0CJA3"/>
<evidence type="ECO:0000256" key="1">
    <source>
        <dbReference type="SAM" id="MobiDB-lite"/>
    </source>
</evidence>
<reference evidence="2" key="1">
    <citation type="journal article" date="2020" name="Nature">
        <title>Giant virus diversity and host interactions through global metagenomics.</title>
        <authorList>
            <person name="Schulz F."/>
            <person name="Roux S."/>
            <person name="Paez-Espino D."/>
            <person name="Jungbluth S."/>
            <person name="Walsh D.A."/>
            <person name="Denef V.J."/>
            <person name="McMahon K.D."/>
            <person name="Konstantinidis K.T."/>
            <person name="Eloe-Fadrosh E.A."/>
            <person name="Kyrpides N.C."/>
            <person name="Woyke T."/>
        </authorList>
    </citation>
    <scope>NUCLEOTIDE SEQUENCE</scope>
    <source>
        <strain evidence="2">GVMAG-M-3300021137-6</strain>
    </source>
</reference>
<feature type="region of interest" description="Disordered" evidence="1">
    <location>
        <begin position="177"/>
        <end position="197"/>
    </location>
</feature>
<organism evidence="2">
    <name type="scientific">viral metagenome</name>
    <dbReference type="NCBI Taxonomy" id="1070528"/>
    <lineage>
        <taxon>unclassified sequences</taxon>
        <taxon>metagenomes</taxon>
        <taxon>organismal metagenomes</taxon>
    </lineage>
</organism>